<dbReference type="STRING" id="1206466.K0KSZ3"/>
<comment type="caution">
    <text evidence="5">The sequence shown here is derived from an EMBL/GenBank/DDBJ whole genome shotgun (WGS) entry which is preliminary data.</text>
</comment>
<dbReference type="Pfam" id="PF00018">
    <property type="entry name" value="SH3_1"/>
    <property type="match status" value="1"/>
</dbReference>
<dbReference type="HOGENOM" id="CLU_474920_0_0_1"/>
<evidence type="ECO:0000256" key="2">
    <source>
        <dbReference type="PROSITE-ProRule" id="PRU00192"/>
    </source>
</evidence>
<reference evidence="5 6" key="1">
    <citation type="journal article" date="2012" name="Eukaryot. Cell">
        <title>Draft genome sequence of Wickerhamomyces ciferrii NRRL Y-1031 F-60-10.</title>
        <authorList>
            <person name="Schneider J."/>
            <person name="Andrea H."/>
            <person name="Blom J."/>
            <person name="Jaenicke S."/>
            <person name="Ruckert C."/>
            <person name="Schorsch C."/>
            <person name="Szczepanowski R."/>
            <person name="Farwick M."/>
            <person name="Goesmann A."/>
            <person name="Puhler A."/>
            <person name="Schaffer S."/>
            <person name="Tauch A."/>
            <person name="Kohler T."/>
            <person name="Brinkrolf K."/>
        </authorList>
    </citation>
    <scope>NUCLEOTIDE SEQUENCE [LARGE SCALE GENOMIC DNA]</scope>
    <source>
        <strain evidence="6">ATCC 14091 / BCRC 22168 / CBS 111 / JCM 3599 / NBRC 0793 / NRRL Y-1031 F-60-10</strain>
    </source>
</reference>
<evidence type="ECO:0000313" key="6">
    <source>
        <dbReference type="Proteomes" id="UP000009328"/>
    </source>
</evidence>
<evidence type="ECO:0000259" key="4">
    <source>
        <dbReference type="PROSITE" id="PS50002"/>
    </source>
</evidence>
<dbReference type="InterPro" id="IPR001452">
    <property type="entry name" value="SH3_domain"/>
</dbReference>
<organism evidence="5 6">
    <name type="scientific">Wickerhamomyces ciferrii (strain ATCC 14091 / BCRC 22168 / CBS 111 / JCM 3599 / NBRC 0793 / NRRL Y-1031 F-60-10)</name>
    <name type="common">Yeast</name>
    <name type="synonym">Pichia ciferrii</name>
    <dbReference type="NCBI Taxonomy" id="1206466"/>
    <lineage>
        <taxon>Eukaryota</taxon>
        <taxon>Fungi</taxon>
        <taxon>Dikarya</taxon>
        <taxon>Ascomycota</taxon>
        <taxon>Saccharomycotina</taxon>
        <taxon>Saccharomycetes</taxon>
        <taxon>Phaffomycetales</taxon>
        <taxon>Wickerhamomycetaceae</taxon>
        <taxon>Wickerhamomyces</taxon>
    </lineage>
</organism>
<dbReference type="AlphaFoldDB" id="K0KSZ3"/>
<proteinExistence type="predicted"/>
<dbReference type="InterPro" id="IPR036028">
    <property type="entry name" value="SH3-like_dom_sf"/>
</dbReference>
<gene>
    <name evidence="5" type="ORF">BN7_4012</name>
</gene>
<feature type="region of interest" description="Disordered" evidence="3">
    <location>
        <begin position="224"/>
        <end position="257"/>
    </location>
</feature>
<dbReference type="GO" id="GO:0015630">
    <property type="term" value="C:microtubule cytoskeleton"/>
    <property type="evidence" value="ECO:0007669"/>
    <property type="project" value="TreeGrafter"/>
</dbReference>
<dbReference type="InParanoid" id="K0KSZ3"/>
<dbReference type="Gene3D" id="2.30.30.40">
    <property type="entry name" value="SH3 Domains"/>
    <property type="match status" value="1"/>
</dbReference>
<dbReference type="PANTHER" id="PTHR47775:SF1">
    <property type="entry name" value="BUD SITE SELECTION PROTEIN 14"/>
    <property type="match status" value="1"/>
</dbReference>
<dbReference type="GO" id="GO:0008104">
    <property type="term" value="P:intracellular protein localization"/>
    <property type="evidence" value="ECO:0007669"/>
    <property type="project" value="TreeGrafter"/>
</dbReference>
<feature type="compositionally biased region" description="Acidic residues" evidence="3">
    <location>
        <begin position="232"/>
        <end position="257"/>
    </location>
</feature>
<feature type="region of interest" description="Disordered" evidence="3">
    <location>
        <begin position="298"/>
        <end position="322"/>
    </location>
</feature>
<dbReference type="PANTHER" id="PTHR47775">
    <property type="entry name" value="BUD SITE SELECTION PROTEIN 14"/>
    <property type="match status" value="1"/>
</dbReference>
<feature type="region of interest" description="Disordered" evidence="3">
    <location>
        <begin position="470"/>
        <end position="511"/>
    </location>
</feature>
<dbReference type="SUPFAM" id="SSF50044">
    <property type="entry name" value="SH3-domain"/>
    <property type="match status" value="1"/>
</dbReference>
<dbReference type="eggNOG" id="ENOG502R17J">
    <property type="taxonomic scope" value="Eukaryota"/>
</dbReference>
<name>K0KSZ3_WICCF</name>
<accession>K0KSZ3</accession>
<keyword evidence="1 2" id="KW-0728">SH3 domain</keyword>
<dbReference type="PROSITE" id="PS50002">
    <property type="entry name" value="SH3"/>
    <property type="match status" value="1"/>
</dbReference>
<protein>
    <submittedName>
        <fullName evidence="5">Bud site selection protein</fullName>
    </submittedName>
</protein>
<feature type="domain" description="SH3" evidence="4">
    <location>
        <begin position="110"/>
        <end position="171"/>
    </location>
</feature>
<feature type="region of interest" description="Disordered" evidence="3">
    <location>
        <begin position="411"/>
        <end position="440"/>
    </location>
</feature>
<evidence type="ECO:0000313" key="5">
    <source>
        <dbReference type="EMBL" id="CCH44448.1"/>
    </source>
</evidence>
<dbReference type="SMART" id="SM00326">
    <property type="entry name" value="SH3"/>
    <property type="match status" value="1"/>
</dbReference>
<keyword evidence="6" id="KW-1185">Reference proteome</keyword>
<dbReference type="Proteomes" id="UP000009328">
    <property type="component" value="Unassembled WGS sequence"/>
</dbReference>
<dbReference type="FunCoup" id="K0KSZ3">
    <property type="interactions" value="363"/>
</dbReference>
<sequence length="541" mass="61903">MSDDKLKDLLRSMGSKLLGDDDDLTERKRIVSNGSQSNASNASSDGSVIVHKKFDQKLKDIQDEYEEDDEEQEQEQPLRIKTKAIIDEEDEEDDFNDYVIDSPLPPPKDLDPGKLYALYEFSGDDPSHCELDPDDAVILLNDQDSYWWLVKKEFDGKIGFAPAECLETYHERLARLNCWKNENLEKNSKSSLEFSSSSLNFNKNNSLNVSKSVSFSEDVLITDENYNKNEETDNEREEDYEDLYEEEQESNYDDYDDDYDFINNKKNTNDLNENSKNYLDTPSTERDEFASVSDNFPITPLTINKKPKPIKQQQQRPLSGSDFDDSPLVAPTAFFSVNNNTSGSIGTYSPSSSEFDSPGNTPPLQNFKKPLRNQILEDFEKKGNIPQSKGTTDMFQSIRMLDVLMNDELTSSEDLQSNPRNLSQNDTTLTFDDNDDDKLSSPISLDEEKKNLSNITNSTFVNSNTSLHITSSNTSIDNYENEDFDYDDDSTQKDLSFQSDETSSKNKRFSTHPEIEDIFKDSLTKMDELAEKLRLLNEQFN</sequence>
<feature type="region of interest" description="Disordered" evidence="3">
    <location>
        <begin position="62"/>
        <end position="86"/>
    </location>
</feature>
<dbReference type="GO" id="GO:0051286">
    <property type="term" value="C:cell tip"/>
    <property type="evidence" value="ECO:0007669"/>
    <property type="project" value="TreeGrafter"/>
</dbReference>
<evidence type="ECO:0000256" key="1">
    <source>
        <dbReference type="ARBA" id="ARBA00022443"/>
    </source>
</evidence>
<dbReference type="GO" id="GO:0030950">
    <property type="term" value="P:establishment or maintenance of actin cytoskeleton polarity"/>
    <property type="evidence" value="ECO:0007669"/>
    <property type="project" value="TreeGrafter"/>
</dbReference>
<dbReference type="EMBL" id="CAIF01000127">
    <property type="protein sequence ID" value="CCH44448.1"/>
    <property type="molecule type" value="Genomic_DNA"/>
</dbReference>
<feature type="compositionally biased region" description="Polar residues" evidence="3">
    <location>
        <begin position="411"/>
        <end position="424"/>
    </location>
</feature>
<feature type="compositionally biased region" description="Acidic residues" evidence="3">
    <location>
        <begin position="479"/>
        <end position="489"/>
    </location>
</feature>
<dbReference type="InterPro" id="IPR053039">
    <property type="entry name" value="Polarity_Bud-Selection_Reg"/>
</dbReference>
<feature type="compositionally biased region" description="Acidic residues" evidence="3">
    <location>
        <begin position="63"/>
        <end position="74"/>
    </location>
</feature>
<evidence type="ECO:0000256" key="3">
    <source>
        <dbReference type="SAM" id="MobiDB-lite"/>
    </source>
</evidence>